<organism evidence="2 3">
    <name type="scientific">Cohnella zeiphila</name>
    <dbReference type="NCBI Taxonomy" id="2761120"/>
    <lineage>
        <taxon>Bacteria</taxon>
        <taxon>Bacillati</taxon>
        <taxon>Bacillota</taxon>
        <taxon>Bacilli</taxon>
        <taxon>Bacillales</taxon>
        <taxon>Paenibacillaceae</taxon>
        <taxon>Cohnella</taxon>
    </lineage>
</organism>
<accession>A0A7X0SJI7</accession>
<dbReference type="Proteomes" id="UP000564644">
    <property type="component" value="Unassembled WGS sequence"/>
</dbReference>
<name>A0A7X0SJI7_9BACL</name>
<feature type="region of interest" description="Disordered" evidence="1">
    <location>
        <begin position="222"/>
        <end position="244"/>
    </location>
</feature>
<gene>
    <name evidence="2" type="ORF">H7C18_09540</name>
</gene>
<comment type="caution">
    <text evidence="2">The sequence shown here is derived from an EMBL/GenBank/DDBJ whole genome shotgun (WGS) entry which is preliminary data.</text>
</comment>
<dbReference type="RefSeq" id="WP_185128784.1">
    <property type="nucleotide sequence ID" value="NZ_JACJVO010000009.1"/>
</dbReference>
<dbReference type="AlphaFoldDB" id="A0A7X0SJI7"/>
<dbReference type="EMBL" id="JACJVO010000009">
    <property type="protein sequence ID" value="MBB6731147.1"/>
    <property type="molecule type" value="Genomic_DNA"/>
</dbReference>
<dbReference type="InterPro" id="IPR014199">
    <property type="entry name" value="Spore_YtxC"/>
</dbReference>
<dbReference type="Pfam" id="PF08812">
    <property type="entry name" value="YtxC"/>
    <property type="match status" value="1"/>
</dbReference>
<keyword evidence="3" id="KW-1185">Reference proteome</keyword>
<reference evidence="2 3" key="1">
    <citation type="submission" date="2020-08" db="EMBL/GenBank/DDBJ databases">
        <title>Cohnella phylogeny.</title>
        <authorList>
            <person name="Dunlap C."/>
        </authorList>
    </citation>
    <scope>NUCLEOTIDE SEQUENCE [LARGE SCALE GENOMIC DNA]</scope>
    <source>
        <strain evidence="2 3">CBP 2801</strain>
    </source>
</reference>
<sequence>MKRDEWTIDPGVDPTLSKRLAAKLNQPFAGLADSKGQGPWIVTEPDGRIRCSLTIAKGREDFCGKTGAVLAEYMVTDREPAFLRQWLRMRFGLRSDGSEMDGAIADTVLLLNGEPEAAGAGRGRQRRIRKWGPAFAAYLMENGFVHLEGFIRFRLKDYGTELREAAETAVEERLMERQYEEFVTLLQSMVAWQEVRLPAVHVMHAGGHAFRLLDEKMRPLERDGGEEELLSEDEKTEGLTDEQEEESLLVSRLLAASPRHLYIHTAEPDAQVIRTLMGIFGERAALCPEMNAPT</sequence>
<protein>
    <submittedName>
        <fullName evidence="2">Putative sporulation protein YtxC</fullName>
    </submittedName>
</protein>
<evidence type="ECO:0000256" key="1">
    <source>
        <dbReference type="SAM" id="MobiDB-lite"/>
    </source>
</evidence>
<evidence type="ECO:0000313" key="2">
    <source>
        <dbReference type="EMBL" id="MBB6731147.1"/>
    </source>
</evidence>
<proteinExistence type="predicted"/>
<evidence type="ECO:0000313" key="3">
    <source>
        <dbReference type="Proteomes" id="UP000564644"/>
    </source>
</evidence>